<dbReference type="GO" id="GO:0004622">
    <property type="term" value="F:phosphatidylcholine lysophospholipase activity"/>
    <property type="evidence" value="ECO:0007669"/>
    <property type="project" value="TreeGrafter"/>
</dbReference>
<dbReference type="InterPro" id="IPR036514">
    <property type="entry name" value="SGNH_hydro_sf"/>
</dbReference>
<evidence type="ECO:0000313" key="3">
    <source>
        <dbReference type="Proteomes" id="UP000184526"/>
    </source>
</evidence>
<name>A0A1M5VCB0_9CLOT</name>
<dbReference type="CDD" id="cd00229">
    <property type="entry name" value="SGNH_hydrolase"/>
    <property type="match status" value="1"/>
</dbReference>
<dbReference type="Proteomes" id="UP000184526">
    <property type="component" value="Unassembled WGS sequence"/>
</dbReference>
<dbReference type="AlphaFoldDB" id="A0A1M5VCB0"/>
<accession>A0A1M5VCB0</accession>
<dbReference type="Pfam" id="PF13472">
    <property type="entry name" value="Lipase_GDSL_2"/>
    <property type="match status" value="1"/>
</dbReference>
<dbReference type="RefSeq" id="WP_072831090.1">
    <property type="nucleotide sequence ID" value="NZ_FQXP01000004.1"/>
</dbReference>
<dbReference type="Gene3D" id="3.40.50.1110">
    <property type="entry name" value="SGNH hydrolase"/>
    <property type="match status" value="1"/>
</dbReference>
<reference evidence="2 3" key="1">
    <citation type="submission" date="2016-11" db="EMBL/GenBank/DDBJ databases">
        <authorList>
            <person name="Jaros S."/>
            <person name="Januszkiewicz K."/>
            <person name="Wedrychowicz H."/>
        </authorList>
    </citation>
    <scope>NUCLEOTIDE SEQUENCE [LARGE SCALE GENOMIC DNA]</scope>
    <source>
        <strain evidence="2 3">DSM 3089</strain>
    </source>
</reference>
<dbReference type="EMBL" id="FQXP01000004">
    <property type="protein sequence ID" value="SHH72899.1"/>
    <property type="molecule type" value="Genomic_DNA"/>
</dbReference>
<proteinExistence type="predicted"/>
<sequence length="225" mass="25797">MYKDILAKGVKIKIIGDSVAAGAGSSMSFKTEEVIMEEDRKKFLKRIAPNSWWGLLEEYLKENYYACTIENKGCGGAYTYQIDKHIDELISIDDNLVFVLMGLNDRKLINGMEELKSNCEGIVDKLISKGKMVILLTPTPSVHSNEYYPNRLYHTDEVVEILRSIAKNKNILLVDNYKYVLEHLKKNQMVIDDINYGDNCMNDGLHPSDYVQKLMFQNLIETLEI</sequence>
<feature type="domain" description="SGNH hydrolase-type esterase" evidence="1">
    <location>
        <begin position="15"/>
        <end position="210"/>
    </location>
</feature>
<keyword evidence="3" id="KW-1185">Reference proteome</keyword>
<gene>
    <name evidence="2" type="ORF">SAMN02745196_01225</name>
</gene>
<dbReference type="STRING" id="1121306.SAMN02745196_01225"/>
<dbReference type="SUPFAM" id="SSF52266">
    <property type="entry name" value="SGNH hydrolase"/>
    <property type="match status" value="1"/>
</dbReference>
<dbReference type="OrthoDB" id="1897953at2"/>
<dbReference type="PANTHER" id="PTHR30383">
    <property type="entry name" value="THIOESTERASE 1/PROTEASE 1/LYSOPHOSPHOLIPASE L1"/>
    <property type="match status" value="1"/>
</dbReference>
<evidence type="ECO:0000259" key="1">
    <source>
        <dbReference type="Pfam" id="PF13472"/>
    </source>
</evidence>
<dbReference type="InterPro" id="IPR051532">
    <property type="entry name" value="Ester_Hydrolysis_Enzymes"/>
</dbReference>
<evidence type="ECO:0000313" key="2">
    <source>
        <dbReference type="EMBL" id="SHH72899.1"/>
    </source>
</evidence>
<dbReference type="PANTHER" id="PTHR30383:SF5">
    <property type="entry name" value="SGNH HYDROLASE-TYPE ESTERASE DOMAIN-CONTAINING PROTEIN"/>
    <property type="match status" value="1"/>
</dbReference>
<dbReference type="InterPro" id="IPR013830">
    <property type="entry name" value="SGNH_hydro"/>
</dbReference>
<protein>
    <submittedName>
        <fullName evidence="2">Lysophospholipase L1</fullName>
    </submittedName>
</protein>
<organism evidence="2 3">
    <name type="scientific">Clostridium collagenovorans DSM 3089</name>
    <dbReference type="NCBI Taxonomy" id="1121306"/>
    <lineage>
        <taxon>Bacteria</taxon>
        <taxon>Bacillati</taxon>
        <taxon>Bacillota</taxon>
        <taxon>Clostridia</taxon>
        <taxon>Eubacteriales</taxon>
        <taxon>Clostridiaceae</taxon>
        <taxon>Clostridium</taxon>
    </lineage>
</organism>